<keyword evidence="14" id="KW-1000">Mitochondrion outer membrane</keyword>
<dbReference type="InterPro" id="IPR017938">
    <property type="entry name" value="Riboflavin_synthase-like_b-brl"/>
</dbReference>
<evidence type="ECO:0000256" key="5">
    <source>
        <dbReference type="ARBA" id="ARBA00022827"/>
    </source>
</evidence>
<evidence type="ECO:0000259" key="17">
    <source>
        <dbReference type="PROSITE" id="PS51384"/>
    </source>
</evidence>
<dbReference type="GO" id="GO:0005886">
    <property type="term" value="C:plasma membrane"/>
    <property type="evidence" value="ECO:0007669"/>
    <property type="project" value="UniProtKB-SubCell"/>
</dbReference>
<keyword evidence="3" id="KW-0812">Transmembrane</keyword>
<dbReference type="OrthoDB" id="1856718at2759"/>
<dbReference type="InterPro" id="IPR001433">
    <property type="entry name" value="OxRdtase_FAD/NAD-bd"/>
</dbReference>
<feature type="binding site" evidence="14">
    <location>
        <position position="611"/>
    </location>
    <ligand>
        <name>NADP(+)</name>
        <dbReference type="ChEBI" id="CHEBI:58349"/>
    </ligand>
</feature>
<keyword evidence="13 14" id="KW-0753">Steroid metabolism</keyword>
<feature type="binding site" evidence="14">
    <location>
        <position position="523"/>
    </location>
    <ligand>
        <name>FAD</name>
        <dbReference type="ChEBI" id="CHEBI:57692"/>
    </ligand>
</feature>
<keyword evidence="9 14" id="KW-0560">Oxidoreductase</keyword>
<sequence>MDTSPPPNAPTGEPASVSLEFSDYLIIFIALAAAGFYLLRRQATPPSTKSPFDRLQESARAETKTAALPKARDPTKGSDSFVTLMREAGQRVVFFYGSQTGTAEDFARRLAKEATQRFGLRCLVADLEEHDLTVLHQLPRDHLAVFLLATYGEGEPTDNAVEFWETLINPDDEAHMPEFTDLEDPDDHEPLRSLHYALFGLGNSTYELYNHVARTVDQTLERLGAQRVHRRGEGDDDRSMEEDFLAWKDELWPLACAHFGIDFEAVSNAPQAATFDLTELPGANADHVYDGGPIIKPGPSGLVPTYDVKHPYWAPVAFTRELFTSTERSCLHVELDISDAQGMTYLTGDHAAVWPVNPEREVDRLLNVLGLADRADTAFKLALHDPNSASSKQAPFPIPTTYRTALRHCLDIISPPSRQFFETLTAYARSEPARTYLGTLASDKAAYARQIFEPRLTMGEVLEIVQRREKQAIPTVAAADRYAIPFAALLDEFTRVLPRYYSISSSAKLHPKRLHMTAVVLAYTPTATPDRTVYGVATNYFKAIHDYRSRPTLTNGDAADCTPLVTGDPAAFFLRPKLETGDLNVAMFVRRSNFKLPKSPATPIIMVGPGTGVAPFRAFVMERSHLAATSGPDTQVGPTLLYFGCRSRHQDYLYEPEWPEYFQHLPAPHSGIRCAFSRDQPEKIYVQDLLRAEQDTLWDLLHNHHAYVYVCGDARHMARDVNKTFVDIAANVGGMPQQQAVNYVKNLRGQGRYQEDVWA</sequence>
<dbReference type="PANTHER" id="PTHR19384">
    <property type="entry name" value="NITRIC OXIDE SYNTHASE-RELATED"/>
    <property type="match status" value="1"/>
</dbReference>
<evidence type="ECO:0000256" key="12">
    <source>
        <dbReference type="ARBA" id="ARBA00023166"/>
    </source>
</evidence>
<comment type="similarity">
    <text evidence="14">In the C-terminal section; belongs to the flavoprotein pyridine nucleotide cytochrome reductase family.</text>
</comment>
<dbReference type="InterPro" id="IPR003097">
    <property type="entry name" value="CysJ-like_FAD-binding"/>
</dbReference>
<dbReference type="Gene3D" id="1.20.990.10">
    <property type="entry name" value="NADPH-cytochrome p450 Reductase, Chain A, domain 3"/>
    <property type="match status" value="1"/>
</dbReference>
<feature type="domain" description="Flavodoxin-like" evidence="16">
    <location>
        <begin position="92"/>
        <end position="252"/>
    </location>
</feature>
<evidence type="ECO:0000256" key="3">
    <source>
        <dbReference type="ARBA" id="ARBA00022692"/>
    </source>
</evidence>
<dbReference type="InterPro" id="IPR001094">
    <property type="entry name" value="Flavdoxin-like"/>
</dbReference>
<dbReference type="PROSITE" id="PS50902">
    <property type="entry name" value="FLAVODOXIN_LIKE"/>
    <property type="match status" value="1"/>
</dbReference>
<dbReference type="GO" id="GO:0003958">
    <property type="term" value="F:NADPH-hemoprotein reductase activity"/>
    <property type="evidence" value="ECO:0007669"/>
    <property type="project" value="UniProtKB-UniRule"/>
</dbReference>
<comment type="cofactor">
    <cofactor evidence="14">
        <name>FMN</name>
        <dbReference type="ChEBI" id="CHEBI:58210"/>
    </cofactor>
    <text evidence="14">Binds 1 FMN per monomer.</text>
</comment>
<dbReference type="InterPro" id="IPR008254">
    <property type="entry name" value="Flavodoxin/NO_synth"/>
</dbReference>
<dbReference type="Gene3D" id="3.40.50.360">
    <property type="match status" value="1"/>
</dbReference>
<keyword evidence="14" id="KW-0443">Lipid metabolism</keyword>
<feature type="binding site" evidence="14">
    <location>
        <begin position="683"/>
        <end position="687"/>
    </location>
    <ligand>
        <name>NADP(+)</name>
        <dbReference type="ChEBI" id="CHEBI:58349"/>
    </ligand>
</feature>
<dbReference type="GO" id="GO:0005789">
    <property type="term" value="C:endoplasmic reticulum membrane"/>
    <property type="evidence" value="ECO:0007669"/>
    <property type="project" value="UniProtKB-SubCell"/>
</dbReference>
<evidence type="ECO:0000259" key="16">
    <source>
        <dbReference type="PROSITE" id="PS50902"/>
    </source>
</evidence>
<keyword evidence="4 14" id="KW-0256">Endoplasmic reticulum</keyword>
<gene>
    <name evidence="18" type="ORF">IWQ60_002158</name>
</gene>
<comment type="cofactor">
    <cofactor evidence="14">
        <name>FAD</name>
        <dbReference type="ChEBI" id="CHEBI:57692"/>
    </cofactor>
    <text evidence="14">Binds 1 FAD per monomer.</text>
</comment>
<reference evidence="18" key="1">
    <citation type="submission" date="2022-07" db="EMBL/GenBank/DDBJ databases">
        <title>Phylogenomic reconstructions and comparative analyses of Kickxellomycotina fungi.</title>
        <authorList>
            <person name="Reynolds N.K."/>
            <person name="Stajich J.E."/>
            <person name="Barry K."/>
            <person name="Grigoriev I.V."/>
            <person name="Crous P."/>
            <person name="Smith M.E."/>
        </authorList>
    </citation>
    <scope>NUCLEOTIDE SEQUENCE</scope>
    <source>
        <strain evidence="18">RSA 861</strain>
    </source>
</reference>
<dbReference type="PANTHER" id="PTHR19384:SF17">
    <property type="entry name" value="NADPH--CYTOCHROME P450 REDUCTASE"/>
    <property type="match status" value="1"/>
</dbReference>
<feature type="binding site" evidence="14">
    <location>
        <begin position="149"/>
        <end position="152"/>
    </location>
    <ligand>
        <name>FMN</name>
        <dbReference type="ChEBI" id="CHEBI:58210"/>
    </ligand>
</feature>
<feature type="binding site" evidence="14">
    <location>
        <begin position="499"/>
        <end position="502"/>
    </location>
    <ligand>
        <name>FAD</name>
        <dbReference type="ChEBI" id="CHEBI:57692"/>
    </ligand>
</feature>
<dbReference type="GO" id="GO:0050660">
    <property type="term" value="F:flavin adenine dinucleotide binding"/>
    <property type="evidence" value="ECO:0007669"/>
    <property type="project" value="UniProtKB-UniRule"/>
</dbReference>
<feature type="compositionally biased region" description="Basic and acidic residues" evidence="15">
    <location>
        <begin position="51"/>
        <end position="63"/>
    </location>
</feature>
<dbReference type="SUPFAM" id="SSF52343">
    <property type="entry name" value="Ferredoxin reductase-like, C-terminal NADP-linked domain"/>
    <property type="match status" value="1"/>
</dbReference>
<feature type="binding site" evidence="14">
    <location>
        <position position="236"/>
    </location>
    <ligand>
        <name>FMN</name>
        <dbReference type="ChEBI" id="CHEBI:58210"/>
    </ligand>
</feature>
<feature type="binding site" evidence="14">
    <location>
        <begin position="98"/>
        <end position="103"/>
    </location>
    <ligand>
        <name>FMN</name>
        <dbReference type="ChEBI" id="CHEBI:58210"/>
    </ligand>
</feature>
<keyword evidence="8" id="KW-1133">Transmembrane helix</keyword>
<keyword evidence="14" id="KW-1003">Cell membrane</keyword>
<accession>A0A9W8E183</accession>
<feature type="region of interest" description="Disordered" evidence="15">
    <location>
        <begin position="44"/>
        <end position="78"/>
    </location>
</feature>
<keyword evidence="12 14" id="KW-1207">Sterol metabolism</keyword>
<evidence type="ECO:0000256" key="9">
    <source>
        <dbReference type="ARBA" id="ARBA00023002"/>
    </source>
</evidence>
<keyword evidence="10 14" id="KW-0756">Sterol biosynthesis</keyword>
<keyword evidence="19" id="KW-1185">Reference proteome</keyword>
<comment type="subcellular location">
    <subcellularLocation>
        <location evidence="14">Endoplasmic reticulum membrane</location>
        <topology evidence="14">Single-pass membrane protein</topology>
        <orientation evidence="14">Cytoplasmic side</orientation>
    </subcellularLocation>
    <subcellularLocation>
        <location evidence="14">Mitochondrion outer membrane</location>
        <topology evidence="14">Single-pass membrane protein</topology>
        <orientation evidence="14">Cytoplasmic side</orientation>
    </subcellularLocation>
    <subcellularLocation>
        <location evidence="14">Cell membrane</location>
        <topology evidence="14">Single-pass membrane protein</topology>
        <orientation evidence="14">Cytoplasmic side</orientation>
    </subcellularLocation>
</comment>
<evidence type="ECO:0000256" key="13">
    <source>
        <dbReference type="ARBA" id="ARBA00023221"/>
    </source>
</evidence>
<protein>
    <recommendedName>
        <fullName evidence="14">NADPH--cytochrome P450 reductase</fullName>
        <shortName evidence="14">CPR</shortName>
        <shortName evidence="14">P450R</shortName>
        <ecNumber evidence="14">1.6.2.4</ecNumber>
    </recommendedName>
</protein>
<dbReference type="Pfam" id="PF00667">
    <property type="entry name" value="FAD_binding_1"/>
    <property type="match status" value="1"/>
</dbReference>
<evidence type="ECO:0000313" key="19">
    <source>
        <dbReference type="Proteomes" id="UP001150569"/>
    </source>
</evidence>
<dbReference type="Proteomes" id="UP001150569">
    <property type="component" value="Unassembled WGS sequence"/>
</dbReference>
<dbReference type="PROSITE" id="PS51384">
    <property type="entry name" value="FAD_FR"/>
    <property type="match status" value="1"/>
</dbReference>
<feature type="binding site" evidence="14">
    <location>
        <position position="328"/>
    </location>
    <ligand>
        <name>NADP(+)</name>
        <dbReference type="ChEBI" id="CHEBI:58349"/>
    </ligand>
</feature>
<dbReference type="GO" id="GO:0005829">
    <property type="term" value="C:cytosol"/>
    <property type="evidence" value="ECO:0007669"/>
    <property type="project" value="TreeGrafter"/>
</dbReference>
<evidence type="ECO:0000256" key="14">
    <source>
        <dbReference type="HAMAP-Rule" id="MF_03212"/>
    </source>
</evidence>
<evidence type="ECO:0000256" key="11">
    <source>
        <dbReference type="ARBA" id="ARBA00023136"/>
    </source>
</evidence>
<feature type="binding site" evidence="14">
    <location>
        <begin position="517"/>
        <end position="519"/>
    </location>
    <ligand>
        <name>FAD</name>
        <dbReference type="ChEBI" id="CHEBI:57692"/>
    </ligand>
</feature>
<dbReference type="Gene3D" id="3.40.50.80">
    <property type="entry name" value="Nucleotide-binding domain of ferredoxin-NADP reductase (FNR) module"/>
    <property type="match status" value="1"/>
</dbReference>
<evidence type="ECO:0000256" key="10">
    <source>
        <dbReference type="ARBA" id="ARBA00023011"/>
    </source>
</evidence>
<dbReference type="InterPro" id="IPR023208">
    <property type="entry name" value="P450R"/>
</dbReference>
<dbReference type="InterPro" id="IPR029039">
    <property type="entry name" value="Flavoprotein-like_sf"/>
</dbReference>
<feature type="binding site" evidence="14">
    <location>
        <begin position="201"/>
        <end position="210"/>
    </location>
    <ligand>
        <name>FMN</name>
        <dbReference type="ChEBI" id="CHEBI:58210"/>
    </ligand>
</feature>
<evidence type="ECO:0000256" key="6">
    <source>
        <dbReference type="ARBA" id="ARBA00022857"/>
    </source>
</evidence>
<dbReference type="Pfam" id="PF00258">
    <property type="entry name" value="Flavodoxin_1"/>
    <property type="match status" value="1"/>
</dbReference>
<comment type="caution">
    <text evidence="18">The sequence shown here is derived from an EMBL/GenBank/DDBJ whole genome shotgun (WGS) entry which is preliminary data.</text>
</comment>
<evidence type="ECO:0000256" key="8">
    <source>
        <dbReference type="ARBA" id="ARBA00022989"/>
    </source>
</evidence>
<evidence type="ECO:0000256" key="1">
    <source>
        <dbReference type="ARBA" id="ARBA00022630"/>
    </source>
</evidence>
<proteinExistence type="inferred from homology"/>
<comment type="similarity">
    <text evidence="14">Belongs to the NADPH--cytochrome P450 reductase family.</text>
</comment>
<dbReference type="FunFam" id="3.40.50.80:FF:000001">
    <property type="entry name" value="NADPH--cytochrome P450 reductase 1"/>
    <property type="match status" value="1"/>
</dbReference>
<feature type="binding site" evidence="14">
    <location>
        <begin position="535"/>
        <end position="538"/>
    </location>
    <ligand>
        <name>FAD</name>
        <dbReference type="ChEBI" id="CHEBI:57692"/>
    </ligand>
</feature>
<keyword evidence="5 14" id="KW-0274">FAD</keyword>
<comment type="similarity">
    <text evidence="14">In the N-terminal section; belongs to the flavodoxin family.</text>
</comment>
<dbReference type="Pfam" id="PF00175">
    <property type="entry name" value="NAD_binding_1"/>
    <property type="match status" value="1"/>
</dbReference>
<dbReference type="InterPro" id="IPR039261">
    <property type="entry name" value="FNR_nucleotide-bd"/>
</dbReference>
<comment type="function">
    <text evidence="14">This enzyme is required for electron transfer from NADP to cytochrome P450 in microsomes. It can also provide electron transfer to heme oxygenase and cytochrome B5. Involved in ergosterol biosynthesis.</text>
</comment>
<dbReference type="EC" id="1.6.2.4" evidence="14"/>
<dbReference type="HAMAP" id="MF_03212">
    <property type="entry name" value="NCPR"/>
    <property type="match status" value="1"/>
</dbReference>
<dbReference type="PIRSF" id="PIRSF000208">
    <property type="entry name" value="P450R"/>
    <property type="match status" value="1"/>
</dbReference>
<dbReference type="InterPro" id="IPR017927">
    <property type="entry name" value="FAD-bd_FR_type"/>
</dbReference>
<dbReference type="PRINTS" id="PR00371">
    <property type="entry name" value="FPNCR"/>
</dbReference>
<dbReference type="GO" id="GO:0010181">
    <property type="term" value="F:FMN binding"/>
    <property type="evidence" value="ECO:0007669"/>
    <property type="project" value="UniProtKB-UniRule"/>
</dbReference>
<evidence type="ECO:0000256" key="15">
    <source>
        <dbReference type="SAM" id="MobiDB-lite"/>
    </source>
</evidence>
<comment type="catalytic activity">
    <reaction evidence="14">
        <text>2 oxidized [cytochrome P450] + NADPH = 2 reduced [cytochrome P450] + NADP(+) + H(+)</text>
        <dbReference type="Rhea" id="RHEA:24040"/>
        <dbReference type="Rhea" id="RHEA-COMP:14627"/>
        <dbReference type="Rhea" id="RHEA-COMP:14628"/>
        <dbReference type="ChEBI" id="CHEBI:15378"/>
        <dbReference type="ChEBI" id="CHEBI:55376"/>
        <dbReference type="ChEBI" id="CHEBI:57783"/>
        <dbReference type="ChEBI" id="CHEBI:58349"/>
        <dbReference type="ChEBI" id="CHEBI:60344"/>
        <dbReference type="EC" id="1.6.2.4"/>
    </reaction>
</comment>
<dbReference type="GO" id="GO:0005741">
    <property type="term" value="C:mitochondrial outer membrane"/>
    <property type="evidence" value="ECO:0007669"/>
    <property type="project" value="UniProtKB-SubCell"/>
</dbReference>
<keyword evidence="2 14" id="KW-0288">FMN</keyword>
<dbReference type="InterPro" id="IPR001709">
    <property type="entry name" value="Flavoprot_Pyr_Nucl_cyt_Rdtase"/>
</dbReference>
<dbReference type="SUPFAM" id="SSF52218">
    <property type="entry name" value="Flavoproteins"/>
    <property type="match status" value="1"/>
</dbReference>
<feature type="binding site" evidence="14">
    <location>
        <position position="758"/>
    </location>
    <ligand>
        <name>FAD</name>
        <dbReference type="ChEBI" id="CHEBI:57692"/>
    </ligand>
</feature>
<name>A0A9W8E183_9FUNG</name>
<feature type="binding site" evidence="14">
    <location>
        <begin position="677"/>
        <end position="678"/>
    </location>
    <ligand>
        <name>NADP(+)</name>
        <dbReference type="ChEBI" id="CHEBI:58349"/>
    </ligand>
</feature>
<dbReference type="AlphaFoldDB" id="A0A9W8E183"/>
<comment type="caution">
    <text evidence="14">Lacks conserved residue(s) required for the propagation of feature annotation.</text>
</comment>
<keyword evidence="6 14" id="KW-0521">NADP</keyword>
<evidence type="ECO:0000256" key="4">
    <source>
        <dbReference type="ARBA" id="ARBA00022824"/>
    </source>
</evidence>
<dbReference type="GO" id="GO:0006696">
    <property type="term" value="P:ergosterol biosynthetic process"/>
    <property type="evidence" value="ECO:0007669"/>
    <property type="project" value="UniProtKB-UniRule"/>
</dbReference>
<keyword evidence="1 14" id="KW-0285">Flavoprotein</keyword>
<keyword evidence="14" id="KW-0444">Lipid biosynthesis</keyword>
<evidence type="ECO:0000256" key="2">
    <source>
        <dbReference type="ARBA" id="ARBA00022643"/>
    </source>
</evidence>
<dbReference type="GO" id="GO:0050661">
    <property type="term" value="F:NADP binding"/>
    <property type="evidence" value="ECO:0007669"/>
    <property type="project" value="UniProtKB-UniRule"/>
</dbReference>
<evidence type="ECO:0000256" key="7">
    <source>
        <dbReference type="ARBA" id="ARBA00022955"/>
    </source>
</evidence>
<keyword evidence="7 14" id="KW-0752">Steroid biosynthesis</keyword>
<dbReference type="EMBL" id="JANBPT010000078">
    <property type="protein sequence ID" value="KAJ1928310.1"/>
    <property type="molecule type" value="Genomic_DNA"/>
</dbReference>
<evidence type="ECO:0000313" key="18">
    <source>
        <dbReference type="EMBL" id="KAJ1928310.1"/>
    </source>
</evidence>
<keyword evidence="14" id="KW-0496">Mitochondrion</keyword>
<feature type="binding site" evidence="14">
    <location>
        <position position="720"/>
    </location>
    <ligand>
        <name>NADP(+)</name>
        <dbReference type="ChEBI" id="CHEBI:58349"/>
    </ligand>
</feature>
<dbReference type="InterPro" id="IPR023173">
    <property type="entry name" value="NADPH_Cyt_P450_Rdtase_alpha"/>
</dbReference>
<organism evidence="18 19">
    <name type="scientific">Tieghemiomyces parasiticus</name>
    <dbReference type="NCBI Taxonomy" id="78921"/>
    <lineage>
        <taxon>Eukaryota</taxon>
        <taxon>Fungi</taxon>
        <taxon>Fungi incertae sedis</taxon>
        <taxon>Zoopagomycota</taxon>
        <taxon>Kickxellomycotina</taxon>
        <taxon>Dimargaritomycetes</taxon>
        <taxon>Dimargaritales</taxon>
        <taxon>Dimargaritaceae</taxon>
        <taxon>Tieghemiomyces</taxon>
    </lineage>
</organism>
<keyword evidence="11 14" id="KW-0472">Membrane</keyword>
<feature type="domain" description="FAD-binding FR-type" evidence="17">
    <location>
        <begin position="309"/>
        <end position="575"/>
    </location>
</feature>
<dbReference type="Gene3D" id="2.40.30.10">
    <property type="entry name" value="Translation factors"/>
    <property type="match status" value="2"/>
</dbReference>
<dbReference type="PRINTS" id="PR00369">
    <property type="entry name" value="FLAVODOXIN"/>
</dbReference>
<dbReference type="SUPFAM" id="SSF63380">
    <property type="entry name" value="Riboflavin synthase domain-like"/>
    <property type="match status" value="1"/>
</dbReference>